<feature type="domain" description="AB hydrolase-1" evidence="1">
    <location>
        <begin position="28"/>
        <end position="103"/>
    </location>
</feature>
<dbReference type="PANTHER" id="PTHR43798">
    <property type="entry name" value="MONOACYLGLYCEROL LIPASE"/>
    <property type="match status" value="1"/>
</dbReference>
<dbReference type="EMBL" id="MLYV02001300">
    <property type="protein sequence ID" value="PSR70942.1"/>
    <property type="molecule type" value="Genomic_DNA"/>
</dbReference>
<name>A0A2R6NG32_9APHY</name>
<sequence>MSAISSKIFLSADGTKVYAEATGDPSKPALVFIHGLSSNVLVFDRQFKDPRLNENFYLVRYDMRGHGRSGHPREASAYQSIRYAEDFKAVCEEFELSKPSVLAWQVTSSSRVCIGTYY</sequence>
<keyword evidence="3" id="KW-1185">Reference proteome</keyword>
<dbReference type="Gene3D" id="3.40.50.1820">
    <property type="entry name" value="alpha/beta hydrolase"/>
    <property type="match status" value="1"/>
</dbReference>
<dbReference type="STRING" id="98765.A0A2R6NG32"/>
<comment type="caution">
    <text evidence="2">The sequence shown here is derived from an EMBL/GenBank/DDBJ whole genome shotgun (WGS) entry which is preliminary data.</text>
</comment>
<dbReference type="AlphaFoldDB" id="A0A2R6NG32"/>
<protein>
    <recommendedName>
        <fullName evidence="1">AB hydrolase-1 domain-containing protein</fullName>
    </recommendedName>
</protein>
<organism evidence="2 3">
    <name type="scientific">Hermanssonia centrifuga</name>
    <dbReference type="NCBI Taxonomy" id="98765"/>
    <lineage>
        <taxon>Eukaryota</taxon>
        <taxon>Fungi</taxon>
        <taxon>Dikarya</taxon>
        <taxon>Basidiomycota</taxon>
        <taxon>Agaricomycotina</taxon>
        <taxon>Agaricomycetes</taxon>
        <taxon>Polyporales</taxon>
        <taxon>Meruliaceae</taxon>
        <taxon>Hermanssonia</taxon>
    </lineage>
</organism>
<dbReference type="OrthoDB" id="408373at2759"/>
<dbReference type="GO" id="GO:0016020">
    <property type="term" value="C:membrane"/>
    <property type="evidence" value="ECO:0007669"/>
    <property type="project" value="TreeGrafter"/>
</dbReference>
<accession>A0A2R6NG32</accession>
<evidence type="ECO:0000313" key="3">
    <source>
        <dbReference type="Proteomes" id="UP000186601"/>
    </source>
</evidence>
<dbReference type="InterPro" id="IPR050266">
    <property type="entry name" value="AB_hydrolase_sf"/>
</dbReference>
<dbReference type="Pfam" id="PF00561">
    <property type="entry name" value="Abhydrolase_1"/>
    <property type="match status" value="1"/>
</dbReference>
<gene>
    <name evidence="2" type="ORF">PHLCEN_2v13164</name>
</gene>
<evidence type="ECO:0000313" key="2">
    <source>
        <dbReference type="EMBL" id="PSR70942.1"/>
    </source>
</evidence>
<dbReference type="SUPFAM" id="SSF53474">
    <property type="entry name" value="alpha/beta-Hydrolases"/>
    <property type="match status" value="1"/>
</dbReference>
<dbReference type="InterPro" id="IPR029058">
    <property type="entry name" value="AB_hydrolase_fold"/>
</dbReference>
<dbReference type="InterPro" id="IPR000073">
    <property type="entry name" value="AB_hydrolase_1"/>
</dbReference>
<reference evidence="2 3" key="1">
    <citation type="submission" date="2018-02" db="EMBL/GenBank/DDBJ databases">
        <title>Genome sequence of the basidiomycete white-rot fungus Phlebia centrifuga.</title>
        <authorList>
            <person name="Granchi Z."/>
            <person name="Peng M."/>
            <person name="de Vries R.P."/>
            <person name="Hilden K."/>
            <person name="Makela M.R."/>
            <person name="Grigoriev I."/>
            <person name="Riley R."/>
        </authorList>
    </citation>
    <scope>NUCLEOTIDE SEQUENCE [LARGE SCALE GENOMIC DNA]</scope>
    <source>
        <strain evidence="2 3">FBCC195</strain>
    </source>
</reference>
<dbReference type="Proteomes" id="UP000186601">
    <property type="component" value="Unassembled WGS sequence"/>
</dbReference>
<proteinExistence type="predicted"/>
<evidence type="ECO:0000259" key="1">
    <source>
        <dbReference type="Pfam" id="PF00561"/>
    </source>
</evidence>
<dbReference type="PANTHER" id="PTHR43798:SF33">
    <property type="entry name" value="HYDROLASE, PUTATIVE (AFU_ORTHOLOGUE AFUA_2G14860)-RELATED"/>
    <property type="match status" value="1"/>
</dbReference>